<dbReference type="PANTHER" id="PTHR21180">
    <property type="entry name" value="ENDONUCLEASE/EXONUCLEASE/PHOSPHATASE FAMILY DOMAIN-CONTAINING PROTEIN 1"/>
    <property type="match status" value="1"/>
</dbReference>
<dbReference type="AlphaFoldDB" id="A0A7X8TJZ7"/>
<comment type="caution">
    <text evidence="4">The sequence shown here is derived from an EMBL/GenBank/DDBJ whole genome shotgun (WGS) entry which is preliminary data.</text>
</comment>
<dbReference type="InterPro" id="IPR003583">
    <property type="entry name" value="Hlx-hairpin-Hlx_DNA-bd_motif"/>
</dbReference>
<dbReference type="NCBIfam" id="TIGR00426">
    <property type="entry name" value="competence protein ComEA helix-hairpin-helix repeat region"/>
    <property type="match status" value="1"/>
</dbReference>
<evidence type="ECO:0000313" key="5">
    <source>
        <dbReference type="Proteomes" id="UP000523139"/>
    </source>
</evidence>
<dbReference type="RefSeq" id="WP_168887650.1">
    <property type="nucleotide sequence ID" value="NZ_JABAHY010000007.1"/>
</dbReference>
<dbReference type="EMBL" id="JABAHY010000007">
    <property type="protein sequence ID" value="NLS10176.1"/>
    <property type="molecule type" value="Genomic_DNA"/>
</dbReference>
<feature type="region of interest" description="Disordered" evidence="1">
    <location>
        <begin position="178"/>
        <end position="202"/>
    </location>
</feature>
<dbReference type="Proteomes" id="UP000523139">
    <property type="component" value="Unassembled WGS sequence"/>
</dbReference>
<sequence>MQHYDPELEGFPEDREIFTRRERLRAQREVENASPVRLRLGISVVLVVLAGALSWMTVSWLLDRTASSEPLPEAPALGEEDQEDDPGETQQENRPPSPGGASAEGEDNTGEGPILVHVAGGVAEPQVVELDHGARVIEAVEAAGGLTDEAAAEGINLAAEAQDGTLIYVPTSEELESGAGAELPHNGAGTAPDADDGTAGDDQAAININTADAQELEELPGIGPALAERIITYRQTHGDFGSVEELAAVSGIGPAIIENITDSVTW</sequence>
<accession>A0A7X8TJZ7</accession>
<feature type="region of interest" description="Disordered" evidence="1">
    <location>
        <begin position="69"/>
        <end position="113"/>
    </location>
</feature>
<dbReference type="SUPFAM" id="SSF47781">
    <property type="entry name" value="RuvA domain 2-like"/>
    <property type="match status" value="1"/>
</dbReference>
<dbReference type="Gene3D" id="1.10.150.280">
    <property type="entry name" value="AF1531-like domain"/>
    <property type="match status" value="1"/>
</dbReference>
<evidence type="ECO:0000256" key="2">
    <source>
        <dbReference type="SAM" id="Phobius"/>
    </source>
</evidence>
<dbReference type="GO" id="GO:0006281">
    <property type="term" value="P:DNA repair"/>
    <property type="evidence" value="ECO:0007669"/>
    <property type="project" value="InterPro"/>
</dbReference>
<evidence type="ECO:0000259" key="3">
    <source>
        <dbReference type="SMART" id="SM00278"/>
    </source>
</evidence>
<dbReference type="Gene3D" id="3.10.560.10">
    <property type="entry name" value="Outer membrane lipoprotein wza domain like"/>
    <property type="match status" value="1"/>
</dbReference>
<dbReference type="GO" id="GO:0015628">
    <property type="term" value="P:protein secretion by the type II secretion system"/>
    <property type="evidence" value="ECO:0007669"/>
    <property type="project" value="TreeGrafter"/>
</dbReference>
<keyword evidence="4" id="KW-0238">DNA-binding</keyword>
<evidence type="ECO:0000256" key="1">
    <source>
        <dbReference type="SAM" id="MobiDB-lite"/>
    </source>
</evidence>
<dbReference type="SMART" id="SM00278">
    <property type="entry name" value="HhH1"/>
    <property type="match status" value="2"/>
</dbReference>
<keyword evidence="2" id="KW-1133">Transmembrane helix</keyword>
<evidence type="ECO:0000313" key="4">
    <source>
        <dbReference type="EMBL" id="NLS10176.1"/>
    </source>
</evidence>
<feature type="domain" description="Helix-hairpin-helix DNA-binding motif class 1" evidence="3">
    <location>
        <begin position="244"/>
        <end position="263"/>
    </location>
</feature>
<dbReference type="InterPro" id="IPR051675">
    <property type="entry name" value="Endo/Exo/Phosphatase_dom_1"/>
</dbReference>
<keyword evidence="2" id="KW-0472">Membrane</keyword>
<proteinExistence type="predicted"/>
<reference evidence="4 5" key="1">
    <citation type="submission" date="2020-04" db="EMBL/GenBank/DDBJ databases">
        <title>Nesterenkonia sp. nov., isolated from marine sediment.</title>
        <authorList>
            <person name="Zhang G."/>
        </authorList>
    </citation>
    <scope>NUCLEOTIDE SEQUENCE [LARGE SCALE GENOMIC DNA]</scope>
    <source>
        <strain evidence="4 5">MY13</strain>
    </source>
</reference>
<feature type="compositionally biased region" description="Acidic residues" evidence="1">
    <location>
        <begin position="78"/>
        <end position="87"/>
    </location>
</feature>
<feature type="transmembrane region" description="Helical" evidence="2">
    <location>
        <begin position="40"/>
        <end position="62"/>
    </location>
</feature>
<dbReference type="Pfam" id="PF12836">
    <property type="entry name" value="HHH_3"/>
    <property type="match status" value="1"/>
</dbReference>
<dbReference type="Pfam" id="PF10531">
    <property type="entry name" value="SLBB"/>
    <property type="match status" value="1"/>
</dbReference>
<dbReference type="InterPro" id="IPR004509">
    <property type="entry name" value="Competence_ComEA_HhH"/>
</dbReference>
<organism evidence="4 5">
    <name type="scientific">Nesterenkonia sedimenti</name>
    <dbReference type="NCBI Taxonomy" id="1463632"/>
    <lineage>
        <taxon>Bacteria</taxon>
        <taxon>Bacillati</taxon>
        <taxon>Actinomycetota</taxon>
        <taxon>Actinomycetes</taxon>
        <taxon>Micrococcales</taxon>
        <taxon>Micrococcaceae</taxon>
        <taxon>Nesterenkonia</taxon>
    </lineage>
</organism>
<dbReference type="InterPro" id="IPR010994">
    <property type="entry name" value="RuvA_2-like"/>
</dbReference>
<dbReference type="PANTHER" id="PTHR21180:SF32">
    <property type="entry name" value="ENDONUCLEASE_EXONUCLEASE_PHOSPHATASE FAMILY DOMAIN-CONTAINING PROTEIN 1"/>
    <property type="match status" value="1"/>
</dbReference>
<gene>
    <name evidence="4" type="ORF">HGQ17_09220</name>
</gene>
<dbReference type="GO" id="GO:0015627">
    <property type="term" value="C:type II protein secretion system complex"/>
    <property type="evidence" value="ECO:0007669"/>
    <property type="project" value="TreeGrafter"/>
</dbReference>
<keyword evidence="5" id="KW-1185">Reference proteome</keyword>
<dbReference type="InterPro" id="IPR019554">
    <property type="entry name" value="Soluble_ligand-bd"/>
</dbReference>
<dbReference type="GO" id="GO:0003677">
    <property type="term" value="F:DNA binding"/>
    <property type="evidence" value="ECO:0007669"/>
    <property type="project" value="UniProtKB-KW"/>
</dbReference>
<keyword evidence="2" id="KW-0812">Transmembrane</keyword>
<protein>
    <submittedName>
        <fullName evidence="4">ComEA family DNA-binding protein</fullName>
    </submittedName>
</protein>
<name>A0A7X8TJZ7_9MICC</name>
<feature type="domain" description="Helix-hairpin-helix DNA-binding motif class 1" evidence="3">
    <location>
        <begin position="214"/>
        <end position="233"/>
    </location>
</feature>